<keyword evidence="5 7" id="KW-1133">Transmembrane helix</keyword>
<feature type="transmembrane region" description="Helical" evidence="7">
    <location>
        <begin position="45"/>
        <end position="64"/>
    </location>
</feature>
<keyword evidence="6 7" id="KW-0472">Membrane</keyword>
<evidence type="ECO:0000313" key="8">
    <source>
        <dbReference type="EMBL" id="AHJ61893.1"/>
    </source>
</evidence>
<dbReference type="PANTHER" id="PTHR33884">
    <property type="entry name" value="UPF0410 PROTEIN YMGE"/>
    <property type="match status" value="1"/>
</dbReference>
<evidence type="ECO:0000256" key="1">
    <source>
        <dbReference type="ARBA" id="ARBA00004651"/>
    </source>
</evidence>
<accession>A0AAN0VER5</accession>
<evidence type="ECO:0000256" key="4">
    <source>
        <dbReference type="ARBA" id="ARBA00022692"/>
    </source>
</evidence>
<feature type="transmembrane region" description="Helical" evidence="7">
    <location>
        <begin position="76"/>
        <end position="96"/>
    </location>
</feature>
<keyword evidence="4 7" id="KW-0812">Transmembrane</keyword>
<dbReference type="InterPro" id="IPR007341">
    <property type="entry name" value="Transgly_assoc"/>
</dbReference>
<evidence type="ECO:0000256" key="6">
    <source>
        <dbReference type="ARBA" id="ARBA00023136"/>
    </source>
</evidence>
<name>A0AAN0VER5_9PROT</name>
<feature type="transmembrane region" description="Helical" evidence="7">
    <location>
        <begin position="21"/>
        <end position="39"/>
    </location>
</feature>
<gene>
    <name evidence="8" type="ORF">GbCGDNIH3_0144</name>
</gene>
<dbReference type="Pfam" id="PF04226">
    <property type="entry name" value="Transgly_assoc"/>
    <property type="match status" value="1"/>
</dbReference>
<dbReference type="GO" id="GO:0005886">
    <property type="term" value="C:plasma membrane"/>
    <property type="evidence" value="ECO:0007669"/>
    <property type="project" value="UniProtKB-SubCell"/>
</dbReference>
<dbReference type="AlphaFoldDB" id="A0AAN0VER5"/>
<sequence length="104" mass="11272">MFMRHDRSGDLHQRRTAMFSLLWTILIGLIVGAVAKLIMPGRDPGGIIVTILLGIGGSLVATWLGRALHWYGPEDGARFIGSVVGAIIILAIYRFIVGRSSNTV</sequence>
<evidence type="ECO:0000313" key="9">
    <source>
        <dbReference type="Proteomes" id="UP000019438"/>
    </source>
</evidence>
<keyword evidence="3" id="KW-1003">Cell membrane</keyword>
<evidence type="ECO:0000256" key="2">
    <source>
        <dbReference type="ARBA" id="ARBA00011006"/>
    </source>
</evidence>
<dbReference type="Proteomes" id="UP000019438">
    <property type="component" value="Chromosome"/>
</dbReference>
<evidence type="ECO:0000256" key="5">
    <source>
        <dbReference type="ARBA" id="ARBA00022989"/>
    </source>
</evidence>
<evidence type="ECO:0000256" key="7">
    <source>
        <dbReference type="SAM" id="Phobius"/>
    </source>
</evidence>
<comment type="subcellular location">
    <subcellularLocation>
        <location evidence="1">Cell membrane</location>
        <topology evidence="1">Multi-pass membrane protein</topology>
    </subcellularLocation>
</comment>
<comment type="similarity">
    <text evidence="2">Belongs to the UPF0410 family.</text>
</comment>
<organism evidence="8 9">
    <name type="scientific">Granulibacter bethesdensis</name>
    <dbReference type="NCBI Taxonomy" id="364410"/>
    <lineage>
        <taxon>Bacteria</taxon>
        <taxon>Pseudomonadati</taxon>
        <taxon>Pseudomonadota</taxon>
        <taxon>Alphaproteobacteria</taxon>
        <taxon>Acetobacterales</taxon>
        <taxon>Acetobacteraceae</taxon>
        <taxon>Granulibacter</taxon>
    </lineage>
</organism>
<dbReference type="PANTHER" id="PTHR33884:SF7">
    <property type="entry name" value="BSL8023 PROTEIN"/>
    <property type="match status" value="1"/>
</dbReference>
<dbReference type="EMBL" id="CP003181">
    <property type="protein sequence ID" value="AHJ61893.1"/>
    <property type="molecule type" value="Genomic_DNA"/>
</dbReference>
<protein>
    <submittedName>
        <fullName evidence="8">Transglycosylase associated protein</fullName>
    </submittedName>
</protein>
<evidence type="ECO:0000256" key="3">
    <source>
        <dbReference type="ARBA" id="ARBA00022475"/>
    </source>
</evidence>
<proteinExistence type="inferred from homology"/>
<reference evidence="9" key="1">
    <citation type="submission" date="2012-06" db="EMBL/GenBank/DDBJ databases">
        <title>Genome analysis of multiple Granulibacter bethesdensis isolates demonstrates substantial genome diversity.</title>
        <authorList>
            <person name="Greenberg D.E."/>
            <person name="Porcella S.F."/>
            <person name="Zarember K."/>
            <person name="Zelazny A.M."/>
            <person name="Bruno D."/>
            <person name="Martens C."/>
            <person name="Barbian K.D."/>
            <person name="Jaske E."/>
            <person name="Holland S.M."/>
        </authorList>
    </citation>
    <scope>NUCLEOTIDE SEQUENCE [LARGE SCALE GENOMIC DNA]</scope>
    <source>
        <strain evidence="9">CGDNIH3</strain>
    </source>
</reference>
<dbReference type="KEGG" id="gbc:GbCGDNIH3_0144"/>